<keyword evidence="2" id="KW-0812">Transmembrane</keyword>
<comment type="caution">
    <text evidence="4">The sequence shown here is derived from an EMBL/GenBank/DDBJ whole genome shotgun (WGS) entry which is preliminary data.</text>
</comment>
<name>A0A6G0XDK0_9STRA</name>
<keyword evidence="2" id="KW-1133">Transmembrane helix</keyword>
<feature type="domain" description="DUF7164" evidence="3">
    <location>
        <begin position="794"/>
        <end position="1095"/>
    </location>
</feature>
<dbReference type="VEuPathDB" id="FungiDB:AeMF1_018079"/>
<evidence type="ECO:0000256" key="2">
    <source>
        <dbReference type="SAM" id="Phobius"/>
    </source>
</evidence>
<protein>
    <recommendedName>
        <fullName evidence="3">DUF7164 domain-containing protein</fullName>
    </recommendedName>
</protein>
<feature type="domain" description="DUF7164" evidence="3">
    <location>
        <begin position="52"/>
        <end position="358"/>
    </location>
</feature>
<gene>
    <name evidence="4" type="ORF">Ae201684_006113</name>
</gene>
<sequence>MSDDGGRKLRRLLLSLLAFFLVQFVVLAWYFDIKYEDIHAHIFSTKSPNNDQVFVRGVVLCFPATRFLVYMPQFRWLRRSWVEMQRYEPDKWRTDLILYMAPGTDLRPFQALGCTMTSRESPDEPNKCIVVPTYVSMSTLDFKYDFGDSINVAVVAKLDAYDYILRTDLDTFLTPAFATWRPAVMTVGQGGYEFQGYNTSAKLVRIAKSLNLTSAGLTNIGSTWYGPTKLLQTCANLTVSLMQYLHDNEFTPLEKSEEYGIQGWPNWHHGVLSLYAGHLAINHCTHGYGVEKRGDMLDVDTSSKGSTLVHAHLHAWQTMDRFSKLAFEQGAYYEENIDALDLNVIQDYAMFMALDSQRQALAPTPTPTLDASLINQTSFVRAAVVFIPRGVEGDLFLTQLRWFRRSWLHMHQSEPPLWRTDIVVVTDSTDHPVLTELDCTVENIRKTKEEPNRCVVVDTYKRLELGYRFGDSIGVVAQDIPALDIYDWLLRTDIDTFLTPAFATWKPSVMTVGKGAYSFSATNAARLTRIIGDMGFHNAGLTNLGSTWYGPASLVRACAKLTVQVMEYMREKEFTDEEKSEAYGTRGWPEWHYGVLSLYAGHVAINHCTKDSGVAKDEIMLDFPTASNDPTTKHAHLHTWQNQQRFSKFVFMSDGYKEEVKENLDLDKVSDYAMFMALDSIATPPVTTLPSTPTPTPSETIPPTTSPEPPIESMVPPSVTPDEAELSIADATSIPPSNSPPVVSTTDSSSTPPTSSVAPEVPQITPAVTEISTPPPTSITTTLAPTTSAPTPFIRAAVVFLPFEAREDYFVSQFRWFRRAWEEMTKYEPSTWRTDIVVMSNGVIKALDGLNCTTTLRKSPEEPNRCITDPTYSLLRFDDFTYQFGDSINVVAIDSPVLRPYDWVLRTDIDTFLTPAFATWRPEKMAIGGGGYQTQSNFERLTRISNDLHLHATRLRNVGSTWYGPTAQVRECANLTVSLMKYLHEHEFTAEEKSKEYGTKGWPTWHYGVLTLYAGHIAIHNCTFESGVDKNTNMLDFPTTSADDVQNHAHLHTWQDRERFSKFEFAEGKYASENISALSLNKVSDYAMFMALDSQEKASP</sequence>
<evidence type="ECO:0000259" key="3">
    <source>
        <dbReference type="Pfam" id="PF23741"/>
    </source>
</evidence>
<feature type="compositionally biased region" description="Low complexity" evidence="1">
    <location>
        <begin position="732"/>
        <end position="760"/>
    </location>
</feature>
<feature type="region of interest" description="Disordered" evidence="1">
    <location>
        <begin position="683"/>
        <end position="760"/>
    </location>
</feature>
<feature type="compositionally biased region" description="Low complexity" evidence="1">
    <location>
        <begin position="683"/>
        <end position="703"/>
    </location>
</feature>
<organism evidence="4 5">
    <name type="scientific">Aphanomyces euteiches</name>
    <dbReference type="NCBI Taxonomy" id="100861"/>
    <lineage>
        <taxon>Eukaryota</taxon>
        <taxon>Sar</taxon>
        <taxon>Stramenopiles</taxon>
        <taxon>Oomycota</taxon>
        <taxon>Saprolegniomycetes</taxon>
        <taxon>Saprolegniales</taxon>
        <taxon>Verrucalvaceae</taxon>
        <taxon>Aphanomyces</taxon>
    </lineage>
</organism>
<feature type="transmembrane region" description="Helical" evidence="2">
    <location>
        <begin position="12"/>
        <end position="33"/>
    </location>
</feature>
<proteinExistence type="predicted"/>
<feature type="domain" description="DUF7164" evidence="3">
    <location>
        <begin position="376"/>
        <end position="680"/>
    </location>
</feature>
<dbReference type="EMBL" id="VJMJ01000079">
    <property type="protein sequence ID" value="KAF0738128.1"/>
    <property type="molecule type" value="Genomic_DNA"/>
</dbReference>
<evidence type="ECO:0000256" key="1">
    <source>
        <dbReference type="SAM" id="MobiDB-lite"/>
    </source>
</evidence>
<keyword evidence="5" id="KW-1185">Reference proteome</keyword>
<reference evidence="4 5" key="1">
    <citation type="submission" date="2019-07" db="EMBL/GenBank/DDBJ databases">
        <title>Genomics analysis of Aphanomyces spp. identifies a new class of oomycete effector associated with host adaptation.</title>
        <authorList>
            <person name="Gaulin E."/>
        </authorList>
    </citation>
    <scope>NUCLEOTIDE SEQUENCE [LARGE SCALE GENOMIC DNA]</scope>
    <source>
        <strain evidence="4 5">ATCC 201684</strain>
    </source>
</reference>
<evidence type="ECO:0000313" key="5">
    <source>
        <dbReference type="Proteomes" id="UP000481153"/>
    </source>
</evidence>
<dbReference type="AlphaFoldDB" id="A0A6G0XDK0"/>
<dbReference type="Pfam" id="PF23741">
    <property type="entry name" value="DUF7164"/>
    <property type="match status" value="3"/>
</dbReference>
<evidence type="ECO:0000313" key="4">
    <source>
        <dbReference type="EMBL" id="KAF0738128.1"/>
    </source>
</evidence>
<accession>A0A6G0XDK0</accession>
<dbReference type="Proteomes" id="UP000481153">
    <property type="component" value="Unassembled WGS sequence"/>
</dbReference>
<dbReference type="InterPro" id="IPR055588">
    <property type="entry name" value="DUF7164"/>
</dbReference>
<keyword evidence="2" id="KW-0472">Membrane</keyword>